<gene>
    <name evidence="2" type="ORF">MOO47_00150</name>
    <name evidence="1" type="ORF">MOO47_07480</name>
</gene>
<name>A0ABY4PD64_9LACO</name>
<accession>A0ABY4PD64</accession>
<dbReference type="EMBL" id="CP093365">
    <property type="protein sequence ID" value="UQS83596.1"/>
    <property type="molecule type" value="Genomic_DNA"/>
</dbReference>
<keyword evidence="3" id="KW-1185">Reference proteome</keyword>
<proteinExistence type="predicted"/>
<reference evidence="2 3" key="1">
    <citation type="journal article" date="2022" name="Int. J. Syst. Evol. Microbiol.">
        <title>Apilactobacillus apisilvae sp. nov., Nicolia spurrieriana gen. nov. sp. nov., Bombilactobacillus folatiphilus sp. nov. and Bombilactobacillus thymidiniphilus sp. nov., four new lactic acid bacterial isolates from stingless bees Tetragonula carbonaria and Austroplebeia australis.</title>
        <authorList>
            <person name="Oliphant S.A."/>
            <person name="Watson-Haigh N.S."/>
            <person name="Sumby K.M."/>
            <person name="Gardner J."/>
            <person name="Groom S."/>
            <person name="Jiranek V."/>
        </authorList>
    </citation>
    <scope>NUCLEOTIDE SEQUENCE [LARGE SCALE GENOMIC DNA]</scope>
    <source>
        <strain evidence="2 3">SG4_A1</strain>
    </source>
</reference>
<evidence type="ECO:0000313" key="2">
    <source>
        <dbReference type="EMBL" id="UQS83651.1"/>
    </source>
</evidence>
<protein>
    <submittedName>
        <fullName evidence="2">Uncharacterized protein</fullName>
    </submittedName>
</protein>
<dbReference type="EMBL" id="CP093365">
    <property type="protein sequence ID" value="UQS83651.1"/>
    <property type="molecule type" value="Genomic_DNA"/>
</dbReference>
<dbReference type="RefSeq" id="WP_249512822.1">
    <property type="nucleotide sequence ID" value="NZ_CP093365.1"/>
</dbReference>
<evidence type="ECO:0000313" key="3">
    <source>
        <dbReference type="Proteomes" id="UP000831947"/>
    </source>
</evidence>
<organism evidence="2 3">
    <name type="scientific">Bombilactobacillus thymidiniphilus</name>
    <dbReference type="NCBI Taxonomy" id="2923363"/>
    <lineage>
        <taxon>Bacteria</taxon>
        <taxon>Bacillati</taxon>
        <taxon>Bacillota</taxon>
        <taxon>Bacilli</taxon>
        <taxon>Lactobacillales</taxon>
        <taxon>Lactobacillaceae</taxon>
        <taxon>Bombilactobacillus</taxon>
    </lineage>
</organism>
<sequence length="79" mass="9567">MFFLKIKHQKIYYYDMSTLTKRILLMVFPFRRPQNIDLSSIASYQLQGDYNKFEDIKLPLPMTTAYGIFFQPCYQVKIR</sequence>
<evidence type="ECO:0000313" key="1">
    <source>
        <dbReference type="EMBL" id="UQS83596.1"/>
    </source>
</evidence>
<dbReference type="Proteomes" id="UP000831947">
    <property type="component" value="Chromosome"/>
</dbReference>